<gene>
    <name evidence="2" type="ORF">GCM10023186_01160</name>
</gene>
<dbReference type="Proteomes" id="UP001500454">
    <property type="component" value="Unassembled WGS sequence"/>
</dbReference>
<accession>A0ABP8ITM4</accession>
<comment type="caution">
    <text evidence="2">The sequence shown here is derived from an EMBL/GenBank/DDBJ whole genome shotgun (WGS) entry which is preliminary data.</text>
</comment>
<organism evidence="2 3">
    <name type="scientific">Hymenobacter koreensis</name>
    <dbReference type="NCBI Taxonomy" id="1084523"/>
    <lineage>
        <taxon>Bacteria</taxon>
        <taxon>Pseudomonadati</taxon>
        <taxon>Bacteroidota</taxon>
        <taxon>Cytophagia</taxon>
        <taxon>Cytophagales</taxon>
        <taxon>Hymenobacteraceae</taxon>
        <taxon>Hymenobacter</taxon>
    </lineage>
</organism>
<feature type="domain" description="DUF1990" evidence="1">
    <location>
        <begin position="42"/>
        <end position="203"/>
    </location>
</feature>
<dbReference type="Pfam" id="PF09348">
    <property type="entry name" value="DUF1990"/>
    <property type="match status" value="1"/>
</dbReference>
<name>A0ABP8ITM4_9BACT</name>
<proteinExistence type="predicted"/>
<dbReference type="RefSeq" id="WP_345220401.1">
    <property type="nucleotide sequence ID" value="NZ_BAABHA010000001.1"/>
</dbReference>
<dbReference type="EMBL" id="BAABHA010000001">
    <property type="protein sequence ID" value="GAA4372073.1"/>
    <property type="molecule type" value="Genomic_DNA"/>
</dbReference>
<evidence type="ECO:0000313" key="2">
    <source>
        <dbReference type="EMBL" id="GAA4372073.1"/>
    </source>
</evidence>
<evidence type="ECO:0000313" key="3">
    <source>
        <dbReference type="Proteomes" id="UP001500454"/>
    </source>
</evidence>
<protein>
    <submittedName>
        <fullName evidence="2">DUF1990 domain-containing protein</fullName>
    </submittedName>
</protein>
<reference evidence="3" key="1">
    <citation type="journal article" date="2019" name="Int. J. Syst. Evol. Microbiol.">
        <title>The Global Catalogue of Microorganisms (GCM) 10K type strain sequencing project: providing services to taxonomists for standard genome sequencing and annotation.</title>
        <authorList>
            <consortium name="The Broad Institute Genomics Platform"/>
            <consortium name="The Broad Institute Genome Sequencing Center for Infectious Disease"/>
            <person name="Wu L."/>
            <person name="Ma J."/>
        </authorList>
    </citation>
    <scope>NUCLEOTIDE SEQUENCE [LARGE SCALE GENOMIC DNA]</scope>
    <source>
        <strain evidence="3">JCM 17924</strain>
    </source>
</reference>
<evidence type="ECO:0000259" key="1">
    <source>
        <dbReference type="Pfam" id="PF09348"/>
    </source>
</evidence>
<dbReference type="InterPro" id="IPR018960">
    <property type="entry name" value="DUF1990"/>
</dbReference>
<sequence length="218" mass="25118">MNAPSTATAPPLWELHRARLDAYAKAKVNYDLDRVHEYTAESGWRIDDYGTELPSEPPGPPQPNGSWEAAHQVLLNYSFPPPDLITGIFVPDTPLAERVMLLRGRFLGFTFWFGVRIGGVIDEERTTPDGPERVWGYNYRTLEGHFEKGEITFTVHKKLQTGRVHFKVKAYSQPDRIDNIFYRIGFKLFGRTLQRKFARESLRRLRTLVVEQLQKGRG</sequence>
<keyword evidence="3" id="KW-1185">Reference proteome</keyword>